<accession>A0A1Z3NBN1</accession>
<reference evidence="4 5" key="1">
    <citation type="submission" date="2017-04" db="EMBL/GenBank/DDBJ databases">
        <title>Whole genome sequence of Bdellovibrio bacteriovorus strain SSB218315.</title>
        <authorList>
            <person name="Oyedara O."/>
            <person name="Rodriguez-Perez M.A."/>
        </authorList>
    </citation>
    <scope>NUCLEOTIDE SEQUENCE [LARGE SCALE GENOMIC DNA]</scope>
    <source>
        <strain evidence="4 5">SSB218315</strain>
    </source>
</reference>
<dbReference type="GO" id="GO:0016791">
    <property type="term" value="F:phosphatase activity"/>
    <property type="evidence" value="ECO:0007669"/>
    <property type="project" value="TreeGrafter"/>
</dbReference>
<sequence>MAKEQDELKERISELEHELAVKEAELHRYRLELSKANGALEKMIAQISQELKLAQVMQKFLSPTELPNVQGFEFSTKFLPGTRSGGDYFDIFEHEDKLKFGILISSASGYSLSSVLLSVIIKISSQIEARRGLEAHKVLALLAKEVVPSIQNEDKASVFYGIVDRRSFEMQYCSVGNIDGFMQVYGQDSLVELLPTGPSLGKDFNTEPQSRVIQLNPRDRLILATEGLKLSQNSLGVNWGGHGISEAISRAPKQGVHELRNEILLANERYSGKPDPVRDQTLIVTEVKDRVIKLASR</sequence>
<dbReference type="PANTHER" id="PTHR43156">
    <property type="entry name" value="STAGE II SPORULATION PROTEIN E-RELATED"/>
    <property type="match status" value="1"/>
</dbReference>
<dbReference type="Gene3D" id="3.60.40.10">
    <property type="entry name" value="PPM-type phosphatase domain"/>
    <property type="match status" value="1"/>
</dbReference>
<dbReference type="PANTHER" id="PTHR43156:SF2">
    <property type="entry name" value="STAGE II SPORULATION PROTEIN E"/>
    <property type="match status" value="1"/>
</dbReference>
<name>A0A1Z3NBN1_BDEBC</name>
<feature type="coiled-coil region" evidence="2">
    <location>
        <begin position="5"/>
        <end position="46"/>
    </location>
</feature>
<dbReference type="InterPro" id="IPR052016">
    <property type="entry name" value="Bact_Sigma-Reg"/>
</dbReference>
<evidence type="ECO:0000259" key="3">
    <source>
        <dbReference type="SMART" id="SM00331"/>
    </source>
</evidence>
<dbReference type="Pfam" id="PF07228">
    <property type="entry name" value="SpoIIE"/>
    <property type="match status" value="1"/>
</dbReference>
<evidence type="ECO:0000256" key="1">
    <source>
        <dbReference type="ARBA" id="ARBA00022801"/>
    </source>
</evidence>
<feature type="domain" description="PPM-type phosphatase" evidence="3">
    <location>
        <begin position="69"/>
        <end position="287"/>
    </location>
</feature>
<dbReference type="InterPro" id="IPR001932">
    <property type="entry name" value="PPM-type_phosphatase-like_dom"/>
</dbReference>
<keyword evidence="2" id="KW-0175">Coiled coil</keyword>
<dbReference type="AlphaFoldDB" id="A0A1Z3NBN1"/>
<dbReference type="EMBL" id="CP020946">
    <property type="protein sequence ID" value="ASD64883.1"/>
    <property type="molecule type" value="Genomic_DNA"/>
</dbReference>
<dbReference type="Proteomes" id="UP000197003">
    <property type="component" value="Chromosome"/>
</dbReference>
<protein>
    <submittedName>
        <fullName evidence="4">SigmaB regulation protein RsbU</fullName>
    </submittedName>
</protein>
<keyword evidence="1" id="KW-0378">Hydrolase</keyword>
<dbReference type="RefSeq" id="WP_088566311.1">
    <property type="nucleotide sequence ID" value="NZ_CP020946.1"/>
</dbReference>
<dbReference type="SMART" id="SM00331">
    <property type="entry name" value="PP2C_SIG"/>
    <property type="match status" value="1"/>
</dbReference>
<evidence type="ECO:0000256" key="2">
    <source>
        <dbReference type="SAM" id="Coils"/>
    </source>
</evidence>
<evidence type="ECO:0000313" key="5">
    <source>
        <dbReference type="Proteomes" id="UP000197003"/>
    </source>
</evidence>
<dbReference type="InterPro" id="IPR036457">
    <property type="entry name" value="PPM-type-like_dom_sf"/>
</dbReference>
<dbReference type="OrthoDB" id="5290174at2"/>
<proteinExistence type="predicted"/>
<evidence type="ECO:0000313" key="4">
    <source>
        <dbReference type="EMBL" id="ASD64883.1"/>
    </source>
</evidence>
<organism evidence="4 5">
    <name type="scientific">Bdellovibrio bacteriovorus</name>
    <dbReference type="NCBI Taxonomy" id="959"/>
    <lineage>
        <taxon>Bacteria</taxon>
        <taxon>Pseudomonadati</taxon>
        <taxon>Bdellovibrionota</taxon>
        <taxon>Bdellovibrionia</taxon>
        <taxon>Bdellovibrionales</taxon>
        <taxon>Pseudobdellovibrionaceae</taxon>
        <taxon>Bdellovibrio</taxon>
    </lineage>
</organism>
<gene>
    <name evidence="4" type="ORF">B9G79_15580</name>
</gene>